<accession>A0A417Z5D7</accession>
<evidence type="ECO:0000313" key="4">
    <source>
        <dbReference type="EMBL" id="RHW45475.1"/>
    </source>
</evidence>
<dbReference type="AlphaFoldDB" id="A0A417Z5D7"/>
<reference evidence="4 5" key="1">
    <citation type="submission" date="2018-08" db="EMBL/GenBank/DDBJ databases">
        <title>Whole genome sequence analysis of Dermacoccus abyssi bacteria isolated from Deep Mariana trench Micromonospora spp reveals genes involved in the environmental adaptation and production of secondary metabolites.</title>
        <authorList>
            <person name="Abdel-Mageed W.M."/>
            <person name="Lehri B."/>
            <person name="Nouioui I."/>
            <person name="Goodfellow I."/>
            <person name="Jaspars M."/>
            <person name="Karlyshev A."/>
        </authorList>
    </citation>
    <scope>NUCLEOTIDE SEQUENCE [LARGE SCALE GENOMIC DNA]</scope>
    <source>
        <strain evidence="4 5">MT1.1</strain>
    </source>
</reference>
<organism evidence="4 5">
    <name type="scientific">Dermacoccus abyssi</name>
    <dbReference type="NCBI Taxonomy" id="322596"/>
    <lineage>
        <taxon>Bacteria</taxon>
        <taxon>Bacillati</taxon>
        <taxon>Actinomycetota</taxon>
        <taxon>Actinomycetes</taxon>
        <taxon>Micrococcales</taxon>
        <taxon>Dermacoccaceae</taxon>
        <taxon>Dermacoccus</taxon>
    </lineage>
</organism>
<keyword evidence="6" id="KW-1185">Reference proteome</keyword>
<proteinExistence type="predicted"/>
<evidence type="ECO:0000313" key="5">
    <source>
        <dbReference type="Proteomes" id="UP000285376"/>
    </source>
</evidence>
<name>A0A417Z5D7_9MICO</name>
<dbReference type="EMBL" id="CP043031">
    <property type="protein sequence ID" value="QEH94361.1"/>
    <property type="molecule type" value="Genomic_DNA"/>
</dbReference>
<evidence type="ECO:0000256" key="1">
    <source>
        <dbReference type="SAM" id="MobiDB-lite"/>
    </source>
</evidence>
<keyword evidence="2" id="KW-0472">Membrane</keyword>
<sequence length="177" mass="18762">MLWGSCATRVTPLRGLRAARRPLRPRPVTARLRGARYARRVKSGFVPVAAAVVILVFGLALAAALLKGIVGAVRRRSWPVVDGVVQLATGEDGRKNSLARIRYTAPDGGRHVLETKTGGMSTNGRDGQRLPLSVDPSDPANAVPKAANGTLATMGCMVVTLLLFVVFAVFVLVRVLG</sequence>
<protein>
    <submittedName>
        <fullName evidence="4">DUF3592 domain-containing protein</fullName>
    </submittedName>
</protein>
<dbReference type="Proteomes" id="UP000285376">
    <property type="component" value="Unassembled WGS sequence"/>
</dbReference>
<feature type="region of interest" description="Disordered" evidence="1">
    <location>
        <begin position="112"/>
        <end position="138"/>
    </location>
</feature>
<gene>
    <name evidence="4" type="ORF">D1832_08770</name>
    <name evidence="3" type="ORF">FV141_13180</name>
</gene>
<dbReference type="EMBL" id="QWLM01000009">
    <property type="protein sequence ID" value="RHW45475.1"/>
    <property type="molecule type" value="Genomic_DNA"/>
</dbReference>
<dbReference type="Proteomes" id="UP000323565">
    <property type="component" value="Chromosome"/>
</dbReference>
<feature type="transmembrane region" description="Helical" evidence="2">
    <location>
        <begin position="151"/>
        <end position="173"/>
    </location>
</feature>
<keyword evidence="2" id="KW-1133">Transmembrane helix</keyword>
<reference evidence="3 6" key="2">
    <citation type="submission" date="2019-08" db="EMBL/GenBank/DDBJ databases">
        <title>Dermacoccus abyssi strain HZAU 226, whole genome Nanopore sequencing project.</title>
        <authorList>
            <person name="Guo A."/>
            <person name="Zhang X."/>
            <person name="Ruan Y."/>
            <person name="Liu W."/>
            <person name="Chen Q."/>
            <person name="Gu L."/>
        </authorList>
    </citation>
    <scope>NUCLEOTIDE SEQUENCE [LARGE SCALE GENOMIC DNA]</scope>
    <source>
        <strain evidence="3 6">HZAU 226</strain>
    </source>
</reference>
<evidence type="ECO:0000313" key="6">
    <source>
        <dbReference type="Proteomes" id="UP000323565"/>
    </source>
</evidence>
<keyword evidence="2" id="KW-0812">Transmembrane</keyword>
<evidence type="ECO:0000313" key="3">
    <source>
        <dbReference type="EMBL" id="QEH94361.1"/>
    </source>
</evidence>
<feature type="transmembrane region" description="Helical" evidence="2">
    <location>
        <begin position="45"/>
        <end position="66"/>
    </location>
</feature>
<evidence type="ECO:0000256" key="2">
    <source>
        <dbReference type="SAM" id="Phobius"/>
    </source>
</evidence>